<sequence length="77" mass="8552">MESIIKQALAPSTKSQVLLRARAAFLASVSDVVRNAHDLTFLNITKAVARRVEVVTTYRNGFNKNTKLAVDFNKKFG</sequence>
<dbReference type="AlphaFoldDB" id="A0A6A3JYV9"/>
<name>A0A6A3JYV9_9STRA</name>
<organism evidence="1 4">
    <name type="scientific">Phytophthora rubi</name>
    <dbReference type="NCBI Taxonomy" id="129364"/>
    <lineage>
        <taxon>Eukaryota</taxon>
        <taxon>Sar</taxon>
        <taxon>Stramenopiles</taxon>
        <taxon>Oomycota</taxon>
        <taxon>Peronosporomycetes</taxon>
        <taxon>Peronosporales</taxon>
        <taxon>Peronosporaceae</taxon>
        <taxon>Phytophthora</taxon>
    </lineage>
</organism>
<comment type="caution">
    <text evidence="1">The sequence shown here is derived from an EMBL/GenBank/DDBJ whole genome shotgun (WGS) entry which is preliminary data.</text>
</comment>
<dbReference type="EMBL" id="QXFV01001713">
    <property type="protein sequence ID" value="KAE8999884.1"/>
    <property type="molecule type" value="Genomic_DNA"/>
</dbReference>
<evidence type="ECO:0000313" key="4">
    <source>
        <dbReference type="Proteomes" id="UP000435112"/>
    </source>
</evidence>
<gene>
    <name evidence="2" type="ORF">PR001_g18934</name>
    <name evidence="1" type="ORF">PR002_g18993</name>
</gene>
<proteinExistence type="predicted"/>
<dbReference type="EMBL" id="QXFU01001675">
    <property type="protein sequence ID" value="KAE8997585.1"/>
    <property type="molecule type" value="Genomic_DNA"/>
</dbReference>
<evidence type="ECO:0000313" key="3">
    <source>
        <dbReference type="Proteomes" id="UP000429607"/>
    </source>
</evidence>
<accession>A0A6A3JYV9</accession>
<evidence type="ECO:0000313" key="1">
    <source>
        <dbReference type="EMBL" id="KAE8997585.1"/>
    </source>
</evidence>
<dbReference type="Proteomes" id="UP000429607">
    <property type="component" value="Unassembled WGS sequence"/>
</dbReference>
<reference evidence="3 4" key="1">
    <citation type="submission" date="2018-09" db="EMBL/GenBank/DDBJ databases">
        <title>Genomic investigation of the strawberry pathogen Phytophthora fragariae indicates pathogenicity is determined by transcriptional variation in three key races.</title>
        <authorList>
            <person name="Adams T.M."/>
            <person name="Armitage A.D."/>
            <person name="Sobczyk M.K."/>
            <person name="Bates H.J."/>
            <person name="Dunwell J.M."/>
            <person name="Nellist C.F."/>
            <person name="Harrison R.J."/>
        </authorList>
    </citation>
    <scope>NUCLEOTIDE SEQUENCE [LARGE SCALE GENOMIC DNA]</scope>
    <source>
        <strain evidence="2 3">SCRP249</strain>
        <strain evidence="1 4">SCRP324</strain>
    </source>
</reference>
<protein>
    <submittedName>
        <fullName evidence="1">Uncharacterized protein</fullName>
    </submittedName>
</protein>
<dbReference type="Proteomes" id="UP000435112">
    <property type="component" value="Unassembled WGS sequence"/>
</dbReference>
<evidence type="ECO:0000313" key="2">
    <source>
        <dbReference type="EMBL" id="KAE8999884.1"/>
    </source>
</evidence>